<evidence type="ECO:0008006" key="12">
    <source>
        <dbReference type="Google" id="ProtNLM"/>
    </source>
</evidence>
<feature type="transmembrane region" description="Helical" evidence="9">
    <location>
        <begin position="162"/>
        <end position="182"/>
    </location>
</feature>
<dbReference type="InterPro" id="IPR026030">
    <property type="entry name" value="Pur-cyt_permease_Fcy2/21/22"/>
</dbReference>
<gene>
    <name evidence="10" type="ORF">NEOLEDRAFT_1241485</name>
</gene>
<evidence type="ECO:0000256" key="3">
    <source>
        <dbReference type="ARBA" id="ARBA00022448"/>
    </source>
</evidence>
<proteinExistence type="inferred from homology"/>
<evidence type="ECO:0000256" key="9">
    <source>
        <dbReference type="SAM" id="Phobius"/>
    </source>
</evidence>
<dbReference type="AlphaFoldDB" id="A0A165T0G0"/>
<keyword evidence="7 8" id="KW-0472">Membrane</keyword>
<feature type="transmembrane region" description="Helical" evidence="9">
    <location>
        <begin position="123"/>
        <end position="141"/>
    </location>
</feature>
<dbReference type="FunFam" id="1.10.4160.10:FF:000002">
    <property type="entry name" value="Purine-cytosine permease fcyB"/>
    <property type="match status" value="1"/>
</dbReference>
<dbReference type="Gene3D" id="1.10.4160.10">
    <property type="entry name" value="Hydantoin permease"/>
    <property type="match status" value="1"/>
</dbReference>
<feature type="transmembrane region" description="Helical" evidence="9">
    <location>
        <begin position="358"/>
        <end position="379"/>
    </location>
</feature>
<evidence type="ECO:0000313" key="10">
    <source>
        <dbReference type="EMBL" id="KZT25948.1"/>
    </source>
</evidence>
<sequence length="532" mass="57270">MSTQLKGSASHSLLEKTMTSGSVAADAEKQPAPLTRTIVDEIEEMDDGVPRMRGFFGKLWAIVQKLDKYGVEARGIERVPPTERPQKSVWDCMTLWCAANTTIATFSTGTLGPGVFEMGLRDSALTILFFNLLSTIPVAYFSSFGARSGLRQMVFSRFTFGYWVNMFPGVLNCIGTVGWSTINTIVGGQTLRAVSDTHRIPIAAGIVVIAVLSLLPPFAGYKFVHSYERWSWIAPAIIFFIMLGTCLPYVPQGPWGGSGSVEAGNVLSFGAAVVGYGLGWGSYASDYTVNLPEDTSAWRIFIATYLGLNVPLILVQSLGAAYTIACQNNAAWGASSAENGVGGMIAAGLSPMNGVGRFFTLIMALSIVANNIPNIYSLSLTVQIFGPIFQAIPRLFITIIGTAVYIVLSIVGASHFDSWLDTLLVLLGYWQAIYAVLITEEHFLFRRSWAGYDFDASSKPSAQPVGIAAGLAFGCGIMGAVLGMAQTWYIGVLGGKIGDPAFGGDIGFELAFAFSAVAYPPLRYLEKRYFSR</sequence>
<feature type="transmembrane region" description="Helical" evidence="9">
    <location>
        <begin position="423"/>
        <end position="444"/>
    </location>
</feature>
<evidence type="ECO:0000256" key="1">
    <source>
        <dbReference type="ARBA" id="ARBA00004141"/>
    </source>
</evidence>
<protein>
    <recommendedName>
        <fullName evidence="12">Purine-cytosine permease</fullName>
    </recommendedName>
</protein>
<feature type="transmembrane region" description="Helical" evidence="9">
    <location>
        <begin position="232"/>
        <end position="251"/>
    </location>
</feature>
<organism evidence="10 11">
    <name type="scientific">Neolentinus lepideus HHB14362 ss-1</name>
    <dbReference type="NCBI Taxonomy" id="1314782"/>
    <lineage>
        <taxon>Eukaryota</taxon>
        <taxon>Fungi</taxon>
        <taxon>Dikarya</taxon>
        <taxon>Basidiomycota</taxon>
        <taxon>Agaricomycotina</taxon>
        <taxon>Agaricomycetes</taxon>
        <taxon>Gloeophyllales</taxon>
        <taxon>Gloeophyllaceae</taxon>
        <taxon>Neolentinus</taxon>
    </lineage>
</organism>
<comment type="similarity">
    <text evidence="2 8">Belongs to the purine-cytosine permease (2.A.39) family.</text>
</comment>
<feature type="transmembrane region" description="Helical" evidence="9">
    <location>
        <begin position="465"/>
        <end position="489"/>
    </location>
</feature>
<reference evidence="10 11" key="1">
    <citation type="journal article" date="2016" name="Mol. Biol. Evol.">
        <title>Comparative Genomics of Early-Diverging Mushroom-Forming Fungi Provides Insights into the Origins of Lignocellulose Decay Capabilities.</title>
        <authorList>
            <person name="Nagy L.G."/>
            <person name="Riley R."/>
            <person name="Tritt A."/>
            <person name="Adam C."/>
            <person name="Daum C."/>
            <person name="Floudas D."/>
            <person name="Sun H."/>
            <person name="Yadav J.S."/>
            <person name="Pangilinan J."/>
            <person name="Larsson K.H."/>
            <person name="Matsuura K."/>
            <person name="Barry K."/>
            <person name="Labutti K."/>
            <person name="Kuo R."/>
            <person name="Ohm R.A."/>
            <person name="Bhattacharya S.S."/>
            <person name="Shirouzu T."/>
            <person name="Yoshinaga Y."/>
            <person name="Martin F.M."/>
            <person name="Grigoriev I.V."/>
            <person name="Hibbett D.S."/>
        </authorList>
    </citation>
    <scope>NUCLEOTIDE SEQUENCE [LARGE SCALE GENOMIC DNA]</scope>
    <source>
        <strain evidence="10 11">HHB14362 ss-1</strain>
    </source>
</reference>
<feature type="transmembrane region" description="Helical" evidence="9">
    <location>
        <begin position="202"/>
        <end position="220"/>
    </location>
</feature>
<evidence type="ECO:0000256" key="7">
    <source>
        <dbReference type="ARBA" id="ARBA00023136"/>
    </source>
</evidence>
<evidence type="ECO:0000256" key="5">
    <source>
        <dbReference type="ARBA" id="ARBA00022692"/>
    </source>
</evidence>
<dbReference type="GO" id="GO:0015851">
    <property type="term" value="P:nucleobase transport"/>
    <property type="evidence" value="ECO:0007669"/>
    <property type="project" value="UniProtKB-ARBA"/>
</dbReference>
<keyword evidence="6 9" id="KW-1133">Transmembrane helix</keyword>
<evidence type="ECO:0000256" key="8">
    <source>
        <dbReference type="PIRNR" id="PIRNR002744"/>
    </source>
</evidence>
<evidence type="ECO:0000256" key="2">
    <source>
        <dbReference type="ARBA" id="ARBA00008974"/>
    </source>
</evidence>
<evidence type="ECO:0000256" key="4">
    <source>
        <dbReference type="ARBA" id="ARBA00022553"/>
    </source>
</evidence>
<dbReference type="GO" id="GO:0005886">
    <property type="term" value="C:plasma membrane"/>
    <property type="evidence" value="ECO:0007669"/>
    <property type="project" value="TreeGrafter"/>
</dbReference>
<feature type="transmembrane region" description="Helical" evidence="9">
    <location>
        <begin position="263"/>
        <end position="284"/>
    </location>
</feature>
<feature type="transmembrane region" description="Helical" evidence="9">
    <location>
        <begin position="501"/>
        <end position="522"/>
    </location>
</feature>
<accession>A0A165T0G0</accession>
<dbReference type="PANTHER" id="PTHR31806">
    <property type="entry name" value="PURINE-CYTOSINE PERMEASE FCY2-RELATED"/>
    <property type="match status" value="1"/>
</dbReference>
<dbReference type="OrthoDB" id="2116389at2759"/>
<keyword evidence="4" id="KW-0597">Phosphoprotein</keyword>
<comment type="subcellular location">
    <subcellularLocation>
        <location evidence="1">Membrane</location>
        <topology evidence="1">Multi-pass membrane protein</topology>
    </subcellularLocation>
</comment>
<evidence type="ECO:0000313" key="11">
    <source>
        <dbReference type="Proteomes" id="UP000076761"/>
    </source>
</evidence>
<dbReference type="InParanoid" id="A0A165T0G0"/>
<dbReference type="STRING" id="1314782.A0A165T0G0"/>
<dbReference type="Pfam" id="PF02133">
    <property type="entry name" value="Transp_cyt_pur"/>
    <property type="match status" value="1"/>
</dbReference>
<keyword evidence="5 9" id="KW-0812">Transmembrane</keyword>
<dbReference type="Proteomes" id="UP000076761">
    <property type="component" value="Unassembled WGS sequence"/>
</dbReference>
<evidence type="ECO:0000256" key="6">
    <source>
        <dbReference type="ARBA" id="ARBA00022989"/>
    </source>
</evidence>
<feature type="transmembrane region" description="Helical" evidence="9">
    <location>
        <begin position="391"/>
        <end position="411"/>
    </location>
</feature>
<keyword evidence="3 8" id="KW-0813">Transport</keyword>
<dbReference type="GO" id="GO:0022857">
    <property type="term" value="F:transmembrane transporter activity"/>
    <property type="evidence" value="ECO:0007669"/>
    <property type="project" value="InterPro"/>
</dbReference>
<dbReference type="InterPro" id="IPR001248">
    <property type="entry name" value="Pur-cyt_permease"/>
</dbReference>
<name>A0A165T0G0_9AGAM</name>
<keyword evidence="11" id="KW-1185">Reference proteome</keyword>
<feature type="transmembrane region" description="Helical" evidence="9">
    <location>
        <begin position="296"/>
        <end position="314"/>
    </location>
</feature>
<dbReference type="PIRSF" id="PIRSF002744">
    <property type="entry name" value="Pur-cyt_permease"/>
    <property type="match status" value="1"/>
</dbReference>
<dbReference type="EMBL" id="KV425569">
    <property type="protein sequence ID" value="KZT25948.1"/>
    <property type="molecule type" value="Genomic_DNA"/>
</dbReference>
<dbReference type="GO" id="GO:0000329">
    <property type="term" value="C:fungal-type vacuole membrane"/>
    <property type="evidence" value="ECO:0007669"/>
    <property type="project" value="TreeGrafter"/>
</dbReference>
<dbReference type="PANTHER" id="PTHR31806:SF1">
    <property type="entry name" value="PURINE-CYTOSINE PERMEASE FCY2-RELATED"/>
    <property type="match status" value="1"/>
</dbReference>